<proteinExistence type="predicted"/>
<accession>A0ABQ4WY09</accession>
<evidence type="ECO:0000313" key="1">
    <source>
        <dbReference type="EMBL" id="GJS57806.1"/>
    </source>
</evidence>
<gene>
    <name evidence="1" type="ORF">Tco_0652590</name>
</gene>
<reference evidence="1" key="2">
    <citation type="submission" date="2022-01" db="EMBL/GenBank/DDBJ databases">
        <authorList>
            <person name="Yamashiro T."/>
            <person name="Shiraishi A."/>
            <person name="Satake H."/>
            <person name="Nakayama K."/>
        </authorList>
    </citation>
    <scope>NUCLEOTIDE SEQUENCE</scope>
</reference>
<name>A0ABQ4WY09_9ASTR</name>
<organism evidence="1 2">
    <name type="scientific">Tanacetum coccineum</name>
    <dbReference type="NCBI Taxonomy" id="301880"/>
    <lineage>
        <taxon>Eukaryota</taxon>
        <taxon>Viridiplantae</taxon>
        <taxon>Streptophyta</taxon>
        <taxon>Embryophyta</taxon>
        <taxon>Tracheophyta</taxon>
        <taxon>Spermatophyta</taxon>
        <taxon>Magnoliopsida</taxon>
        <taxon>eudicotyledons</taxon>
        <taxon>Gunneridae</taxon>
        <taxon>Pentapetalae</taxon>
        <taxon>asterids</taxon>
        <taxon>campanulids</taxon>
        <taxon>Asterales</taxon>
        <taxon>Asteraceae</taxon>
        <taxon>Asteroideae</taxon>
        <taxon>Anthemideae</taxon>
        <taxon>Anthemidinae</taxon>
        <taxon>Tanacetum</taxon>
    </lineage>
</organism>
<comment type="caution">
    <text evidence="1">The sequence shown here is derived from an EMBL/GenBank/DDBJ whole genome shotgun (WGS) entry which is preliminary data.</text>
</comment>
<dbReference type="Proteomes" id="UP001151760">
    <property type="component" value="Unassembled WGS sequence"/>
</dbReference>
<dbReference type="EMBL" id="BQNB010009034">
    <property type="protein sequence ID" value="GJS57806.1"/>
    <property type="molecule type" value="Genomic_DNA"/>
</dbReference>
<evidence type="ECO:0000313" key="2">
    <source>
        <dbReference type="Proteomes" id="UP001151760"/>
    </source>
</evidence>
<sequence>MASTEYDSDMRKCRNWKLRLAAEAVADGATLECCKKQIESRKVCMLDKRMWNVSVTLLIVQACKRTRDVASGS</sequence>
<protein>
    <submittedName>
        <fullName evidence="1">Uncharacterized protein</fullName>
    </submittedName>
</protein>
<keyword evidence="2" id="KW-1185">Reference proteome</keyword>
<reference evidence="1" key="1">
    <citation type="journal article" date="2022" name="Int. J. Mol. Sci.">
        <title>Draft Genome of Tanacetum Coccineum: Genomic Comparison of Closely Related Tanacetum-Family Plants.</title>
        <authorList>
            <person name="Yamashiro T."/>
            <person name="Shiraishi A."/>
            <person name="Nakayama K."/>
            <person name="Satake H."/>
        </authorList>
    </citation>
    <scope>NUCLEOTIDE SEQUENCE</scope>
</reference>